<comment type="catalytic activity">
    <reaction evidence="1">
        <text>ATP + protein L-histidine = ADP + protein N-phospho-L-histidine.</text>
        <dbReference type="EC" id="2.7.13.3"/>
    </reaction>
</comment>
<dbReference type="CDD" id="cd16922">
    <property type="entry name" value="HATPase_EvgS-ArcB-TorS-like"/>
    <property type="match status" value="1"/>
</dbReference>
<dbReference type="InterPro" id="IPR001789">
    <property type="entry name" value="Sig_transdc_resp-reg_receiver"/>
</dbReference>
<keyword evidence="3 5" id="KW-0597">Phosphoprotein</keyword>
<dbReference type="InterPro" id="IPR011622">
    <property type="entry name" value="7TMR_DISM_rcpt_extracell_dom2"/>
</dbReference>
<dbReference type="SUPFAM" id="SSF52172">
    <property type="entry name" value="CheY-like"/>
    <property type="match status" value="1"/>
</dbReference>
<dbReference type="Gene3D" id="3.30.565.10">
    <property type="entry name" value="Histidine kinase-like ATPase, C-terminal domain"/>
    <property type="match status" value="1"/>
</dbReference>
<dbReference type="PANTHER" id="PTHR45339:SF3">
    <property type="entry name" value="HISTIDINE KINASE"/>
    <property type="match status" value="1"/>
</dbReference>
<dbReference type="InterPro" id="IPR004358">
    <property type="entry name" value="Sig_transdc_His_kin-like_C"/>
</dbReference>
<feature type="chain" id="PRO_5025568093" description="histidine kinase" evidence="7">
    <location>
        <begin position="20"/>
        <end position="921"/>
    </location>
</feature>
<dbReference type="CDD" id="cd17546">
    <property type="entry name" value="REC_hyHK_CKI1_RcsC-like"/>
    <property type="match status" value="1"/>
</dbReference>
<dbReference type="Pfam" id="PF07696">
    <property type="entry name" value="7TMR-DISMED2"/>
    <property type="match status" value="1"/>
</dbReference>
<feature type="transmembrane region" description="Helical" evidence="6">
    <location>
        <begin position="210"/>
        <end position="232"/>
    </location>
</feature>
<evidence type="ECO:0000256" key="6">
    <source>
        <dbReference type="SAM" id="Phobius"/>
    </source>
</evidence>
<feature type="signal peptide" evidence="7">
    <location>
        <begin position="1"/>
        <end position="19"/>
    </location>
</feature>
<evidence type="ECO:0000313" key="11">
    <source>
        <dbReference type="Proteomes" id="UP000644192"/>
    </source>
</evidence>
<dbReference type="InterPro" id="IPR036890">
    <property type="entry name" value="HATPase_C_sf"/>
</dbReference>
<evidence type="ECO:0000256" key="7">
    <source>
        <dbReference type="SAM" id="SignalP"/>
    </source>
</evidence>
<evidence type="ECO:0000256" key="3">
    <source>
        <dbReference type="ARBA" id="ARBA00022553"/>
    </source>
</evidence>
<dbReference type="PROSITE" id="PS50110">
    <property type="entry name" value="RESPONSE_REGULATORY"/>
    <property type="match status" value="1"/>
</dbReference>
<dbReference type="SMART" id="SM00387">
    <property type="entry name" value="HATPase_c"/>
    <property type="match status" value="1"/>
</dbReference>
<keyword evidence="4" id="KW-0902">Two-component regulatory system</keyword>
<dbReference type="InterPro" id="IPR003594">
    <property type="entry name" value="HATPase_dom"/>
</dbReference>
<comment type="caution">
    <text evidence="10">The sequence shown here is derived from an EMBL/GenBank/DDBJ whole genome shotgun (WGS) entry which is preliminary data.</text>
</comment>
<dbReference type="Pfam" id="PF00072">
    <property type="entry name" value="Response_reg"/>
    <property type="match status" value="1"/>
</dbReference>
<dbReference type="AlphaFoldDB" id="A0A6B1Y477"/>
<organism evidence="10 11">
    <name type="scientific">Pseudomonas aeruginosa</name>
    <dbReference type="NCBI Taxonomy" id="287"/>
    <lineage>
        <taxon>Bacteria</taxon>
        <taxon>Pseudomonadati</taxon>
        <taxon>Pseudomonadota</taxon>
        <taxon>Gammaproteobacteria</taxon>
        <taxon>Pseudomonadales</taxon>
        <taxon>Pseudomonadaceae</taxon>
        <taxon>Pseudomonas</taxon>
    </lineage>
</organism>
<dbReference type="Pfam" id="PF00512">
    <property type="entry name" value="HisKA"/>
    <property type="match status" value="1"/>
</dbReference>
<dbReference type="SUPFAM" id="SSF47384">
    <property type="entry name" value="Homodimeric domain of signal transducing histidine kinase"/>
    <property type="match status" value="1"/>
</dbReference>
<keyword evidence="6" id="KW-0472">Membrane</keyword>
<sequence length="921" mass="102160">MSRLCLVLLLLCCALPARAQPPAPLDGEDLRLSLGAYAEYYRDAGGKARLGDILALPAQAFAALRGDHANFGKNAAAWWFRVRLDNRNGTDLAGFLEINYPLLDDLKVYLLTADGRIEQQESGDLFAFSQRPVQVRNFWFPLRLPPGESTLLLRVQSTSTVYVPLYFSTYAASAASQETLMGFNGAFYGVLFGLFCYNLFLFVSLREATYAWYLLYNLSLGLFSASFDGLLFKLLPGHVALESAGIYLLMYLSCLVSIQFSRGYLYTRRDFPRLDRFLRGLLLACVVLLASEPLVGLRAWNVLASLTVMLVSLSLLLAGVHVWRQGLRYGLYYILAWGALLLSFLVTTAASLGFELFGLFGLFGSSVVKIGMTVELVTLSIGLADRINALKEEGFRSRQAAEQARVENEAKSRFLAKMSHEIRTPLNGVLGMLQLLRDTPLDRGQAAYVETIASSGSALMSVINDILDYARIESGKLHLERIDFDLEELLSDTLALFSAQAVEKRLRLHLGLDRGVPRRLNGDPTRLRQVLMNLLSNALKFTAEGHVAVRVQRRFDEGGHERLLYSVSDSGIGISAQAQKTLFESFSQADSSTTRRYGGSGLGLAISRELVQMMGGRIEVSSEPGKGTRFSVDLPLSPALDAGEADELAQLLQHRPALLASEDNLTLDCLQALLERWGLRVERCLQPRRLNAYLEDFSAPPLLVLAAPWPGPPSIWLDTLYAQLEQGQRILLLCPPQHCQDLPPHEGLRLLALAQPVAVKALREALLELYRERRRQPGRSSEAAPDERLDAPCILVAEDNPVNQLVVRGFLAKRGYAVRLAGNGRLALDEYLRDPNGIQLILMDGEMPEMDGFEATRLIRREERAQGWPRVPIVALTAHILDEHRRAGIEAGMDAYLGKPVDRAELYATLERLLGQPSRQA</sequence>
<dbReference type="InterPro" id="IPR003661">
    <property type="entry name" value="HisK_dim/P_dom"/>
</dbReference>
<keyword evidence="7" id="KW-0732">Signal</keyword>
<dbReference type="SMART" id="SM00448">
    <property type="entry name" value="REC"/>
    <property type="match status" value="1"/>
</dbReference>
<dbReference type="PROSITE" id="PS50109">
    <property type="entry name" value="HIS_KIN"/>
    <property type="match status" value="1"/>
</dbReference>
<dbReference type="GO" id="GO:0000155">
    <property type="term" value="F:phosphorelay sensor kinase activity"/>
    <property type="evidence" value="ECO:0007669"/>
    <property type="project" value="InterPro"/>
</dbReference>
<evidence type="ECO:0000259" key="8">
    <source>
        <dbReference type="PROSITE" id="PS50109"/>
    </source>
</evidence>
<dbReference type="PRINTS" id="PR00344">
    <property type="entry name" value="BCTRLSENSOR"/>
</dbReference>
<gene>
    <name evidence="10" type="ORF">GUL26_02765</name>
</gene>
<keyword evidence="6" id="KW-1133">Transmembrane helix</keyword>
<feature type="domain" description="Histidine kinase" evidence="8">
    <location>
        <begin position="417"/>
        <end position="638"/>
    </location>
</feature>
<feature type="modified residue" description="4-aspartylphosphate" evidence="5">
    <location>
        <position position="844"/>
    </location>
</feature>
<keyword evidence="6" id="KW-0812">Transmembrane</keyword>
<dbReference type="SUPFAM" id="SSF55874">
    <property type="entry name" value="ATPase domain of HSP90 chaperone/DNA topoisomerase II/histidine kinase"/>
    <property type="match status" value="1"/>
</dbReference>
<dbReference type="Pfam" id="PF07695">
    <property type="entry name" value="7TMR-DISM_7TM"/>
    <property type="match status" value="1"/>
</dbReference>
<accession>A0A6B1Y477</accession>
<dbReference type="InterPro" id="IPR036097">
    <property type="entry name" value="HisK_dim/P_sf"/>
</dbReference>
<dbReference type="EMBL" id="WXZT01000001">
    <property type="protein sequence ID" value="MZZ11163.1"/>
    <property type="molecule type" value="Genomic_DNA"/>
</dbReference>
<feature type="transmembrane region" description="Helical" evidence="6">
    <location>
        <begin position="244"/>
        <end position="265"/>
    </location>
</feature>
<dbReference type="PANTHER" id="PTHR45339">
    <property type="entry name" value="HYBRID SIGNAL TRANSDUCTION HISTIDINE KINASE J"/>
    <property type="match status" value="1"/>
</dbReference>
<dbReference type="InterPro" id="IPR005467">
    <property type="entry name" value="His_kinase_dom"/>
</dbReference>
<dbReference type="Pfam" id="PF02518">
    <property type="entry name" value="HATPase_c"/>
    <property type="match status" value="1"/>
</dbReference>
<evidence type="ECO:0000256" key="4">
    <source>
        <dbReference type="ARBA" id="ARBA00023012"/>
    </source>
</evidence>
<evidence type="ECO:0000259" key="9">
    <source>
        <dbReference type="PROSITE" id="PS50110"/>
    </source>
</evidence>
<feature type="transmembrane region" description="Helical" evidence="6">
    <location>
        <begin position="302"/>
        <end position="323"/>
    </location>
</feature>
<dbReference type="Proteomes" id="UP000644192">
    <property type="component" value="Unassembled WGS sequence"/>
</dbReference>
<name>A0A6B1Y477_PSEAI</name>
<evidence type="ECO:0000313" key="10">
    <source>
        <dbReference type="EMBL" id="MZZ11163.1"/>
    </source>
</evidence>
<feature type="transmembrane region" description="Helical" evidence="6">
    <location>
        <begin position="277"/>
        <end position="296"/>
    </location>
</feature>
<evidence type="ECO:0000256" key="5">
    <source>
        <dbReference type="PROSITE-ProRule" id="PRU00169"/>
    </source>
</evidence>
<dbReference type="SMART" id="SM00388">
    <property type="entry name" value="HisKA"/>
    <property type="match status" value="1"/>
</dbReference>
<dbReference type="EC" id="2.7.13.3" evidence="2"/>
<feature type="domain" description="Response regulatory" evidence="9">
    <location>
        <begin position="793"/>
        <end position="914"/>
    </location>
</feature>
<dbReference type="Gene3D" id="2.60.40.2380">
    <property type="match status" value="1"/>
</dbReference>
<dbReference type="InterPro" id="IPR011006">
    <property type="entry name" value="CheY-like_superfamily"/>
</dbReference>
<dbReference type="RefSeq" id="WP_023912545.1">
    <property type="nucleotide sequence ID" value="NZ_CAADNI010000182.1"/>
</dbReference>
<dbReference type="FunFam" id="3.30.565.10:FF:000010">
    <property type="entry name" value="Sensor histidine kinase RcsC"/>
    <property type="match status" value="1"/>
</dbReference>
<evidence type="ECO:0000256" key="2">
    <source>
        <dbReference type="ARBA" id="ARBA00012438"/>
    </source>
</evidence>
<proteinExistence type="predicted"/>
<protein>
    <recommendedName>
        <fullName evidence="2">histidine kinase</fullName>
        <ecNumber evidence="2">2.7.13.3</ecNumber>
    </recommendedName>
</protein>
<dbReference type="Gene3D" id="3.40.50.2300">
    <property type="match status" value="1"/>
</dbReference>
<feature type="transmembrane region" description="Helical" evidence="6">
    <location>
        <begin position="330"/>
        <end position="354"/>
    </location>
</feature>
<reference evidence="10" key="1">
    <citation type="submission" date="2020-01" db="EMBL/GenBank/DDBJ databases">
        <title>Bacteria Cultured from War Wounds Associated with the Conflict in Eastern Ukraine.</title>
        <authorList>
            <person name="Snesrud E."/>
            <person name="Galac M.R."/>
            <person name="Mc Gann P."/>
            <person name="Valentine K."/>
            <person name="Viacheslav K."/>
        </authorList>
    </citation>
    <scope>NUCLEOTIDE SEQUENCE</scope>
    <source>
        <strain evidence="10">VNMU148</strain>
    </source>
</reference>
<dbReference type="InterPro" id="IPR011623">
    <property type="entry name" value="7TMR_DISM_rcpt_extracell_dom1"/>
</dbReference>
<dbReference type="Gene3D" id="1.10.287.130">
    <property type="match status" value="1"/>
</dbReference>
<feature type="transmembrane region" description="Helical" evidence="6">
    <location>
        <begin position="185"/>
        <end position="203"/>
    </location>
</feature>
<evidence type="ECO:0000256" key="1">
    <source>
        <dbReference type="ARBA" id="ARBA00000085"/>
    </source>
</evidence>
<dbReference type="CDD" id="cd00082">
    <property type="entry name" value="HisKA"/>
    <property type="match status" value="1"/>
</dbReference>